<keyword evidence="7" id="KW-0325">Glycoprotein</keyword>
<dbReference type="VEuPathDB" id="VectorBase:RPRC011917"/>
<dbReference type="Gene3D" id="2.60.120.1190">
    <property type="match status" value="1"/>
</dbReference>
<evidence type="ECO:0000256" key="6">
    <source>
        <dbReference type="ARBA" id="ARBA00023157"/>
    </source>
</evidence>
<evidence type="ECO:0000256" key="1">
    <source>
        <dbReference type="ARBA" id="ARBA00004479"/>
    </source>
</evidence>
<dbReference type="InParanoid" id="T1I6J6"/>
<proteinExistence type="predicted"/>
<reference evidence="9" key="1">
    <citation type="submission" date="2015-05" db="UniProtKB">
        <authorList>
            <consortium name="EnsemblMetazoa"/>
        </authorList>
    </citation>
    <scope>IDENTIFICATION</scope>
</reference>
<dbReference type="EMBL" id="ACPB03008757">
    <property type="status" value="NOT_ANNOTATED_CDS"/>
    <property type="molecule type" value="Genomic_DNA"/>
</dbReference>
<protein>
    <recommendedName>
        <fullName evidence="8">Discoidin domain-containing protein</fullName>
    </recommendedName>
</protein>
<keyword evidence="6" id="KW-1015">Disulfide bond</keyword>
<accession>T1I6J6</accession>
<feature type="domain" description="Discoidin" evidence="8">
    <location>
        <begin position="2"/>
        <end position="64"/>
    </location>
</feature>
<dbReference type="Proteomes" id="UP000015103">
    <property type="component" value="Unassembled WGS sequence"/>
</dbReference>
<keyword evidence="5" id="KW-0472">Membrane</keyword>
<evidence type="ECO:0000256" key="3">
    <source>
        <dbReference type="ARBA" id="ARBA00022729"/>
    </source>
</evidence>
<keyword evidence="10" id="KW-1185">Reference proteome</keyword>
<comment type="subcellular location">
    <subcellularLocation>
        <location evidence="1">Membrane</location>
        <topology evidence="1">Single-pass type I membrane protein</topology>
    </subcellularLocation>
</comment>
<keyword evidence="4" id="KW-1133">Transmembrane helix</keyword>
<dbReference type="eggNOG" id="KOG1094">
    <property type="taxonomic scope" value="Eukaryota"/>
</dbReference>
<evidence type="ECO:0000256" key="7">
    <source>
        <dbReference type="ARBA" id="ARBA00023180"/>
    </source>
</evidence>
<dbReference type="Pfam" id="PF21114">
    <property type="entry name" value="DDR1-2_DS-like"/>
    <property type="match status" value="1"/>
</dbReference>
<evidence type="ECO:0000313" key="9">
    <source>
        <dbReference type="EnsemblMetazoa" id="RPRC011917-PA"/>
    </source>
</evidence>
<evidence type="ECO:0000313" key="10">
    <source>
        <dbReference type="Proteomes" id="UP000015103"/>
    </source>
</evidence>
<keyword evidence="3" id="KW-0732">Signal</keyword>
<organism evidence="9 10">
    <name type="scientific">Rhodnius prolixus</name>
    <name type="common">Triatomid bug</name>
    <dbReference type="NCBI Taxonomy" id="13249"/>
    <lineage>
        <taxon>Eukaryota</taxon>
        <taxon>Metazoa</taxon>
        <taxon>Ecdysozoa</taxon>
        <taxon>Arthropoda</taxon>
        <taxon>Hexapoda</taxon>
        <taxon>Insecta</taxon>
        <taxon>Pterygota</taxon>
        <taxon>Neoptera</taxon>
        <taxon>Paraneoptera</taxon>
        <taxon>Hemiptera</taxon>
        <taxon>Heteroptera</taxon>
        <taxon>Panheteroptera</taxon>
        <taxon>Cimicomorpha</taxon>
        <taxon>Reduviidae</taxon>
        <taxon>Triatominae</taxon>
        <taxon>Rhodnius</taxon>
    </lineage>
</organism>
<dbReference type="GO" id="GO:0016020">
    <property type="term" value="C:membrane"/>
    <property type="evidence" value="ECO:0007669"/>
    <property type="project" value="UniProtKB-SubCell"/>
</dbReference>
<dbReference type="HOGENOM" id="CLU_2725360_0_0_1"/>
<sequence length="72" mass="8323">MVSFSLDGEQYHANQVKFVPELNNLRNGAFNVTIPLHGRLARYLKVQLYFSARWILLSEVSFDSGNLQTFFN</sequence>
<evidence type="ECO:0000259" key="8">
    <source>
        <dbReference type="Pfam" id="PF21114"/>
    </source>
</evidence>
<evidence type="ECO:0000256" key="4">
    <source>
        <dbReference type="ARBA" id="ARBA00022989"/>
    </source>
</evidence>
<evidence type="ECO:0000256" key="2">
    <source>
        <dbReference type="ARBA" id="ARBA00022692"/>
    </source>
</evidence>
<dbReference type="AlphaFoldDB" id="T1I6J6"/>
<dbReference type="EnsemblMetazoa" id="RPRC011917-RA">
    <property type="protein sequence ID" value="RPRC011917-PA"/>
    <property type="gene ID" value="RPRC011917"/>
</dbReference>
<keyword evidence="2" id="KW-0812">Transmembrane</keyword>
<evidence type="ECO:0000256" key="5">
    <source>
        <dbReference type="ARBA" id="ARBA00023136"/>
    </source>
</evidence>
<name>T1I6J6_RHOPR</name>
<dbReference type="InterPro" id="IPR048525">
    <property type="entry name" value="DDR1-2_DS-like"/>
</dbReference>